<protein>
    <submittedName>
        <fullName evidence="1">Uncharacterized protein</fullName>
    </submittedName>
</protein>
<dbReference type="EnsemblMetazoa" id="SMAR001198-RA">
    <property type="protein sequence ID" value="SMAR001198-PA"/>
    <property type="gene ID" value="SMAR001198"/>
</dbReference>
<evidence type="ECO:0000313" key="2">
    <source>
        <dbReference type="Proteomes" id="UP000014500"/>
    </source>
</evidence>
<reference evidence="2" key="1">
    <citation type="submission" date="2011-05" db="EMBL/GenBank/DDBJ databases">
        <authorList>
            <person name="Richards S.R."/>
            <person name="Qu J."/>
            <person name="Jiang H."/>
            <person name="Jhangiani S.N."/>
            <person name="Agravi P."/>
            <person name="Goodspeed R."/>
            <person name="Gross S."/>
            <person name="Mandapat C."/>
            <person name="Jackson L."/>
            <person name="Mathew T."/>
            <person name="Pu L."/>
            <person name="Thornton R."/>
            <person name="Saada N."/>
            <person name="Wilczek-Boney K.B."/>
            <person name="Lee S."/>
            <person name="Kovar C."/>
            <person name="Wu Y."/>
            <person name="Scherer S.E."/>
            <person name="Worley K.C."/>
            <person name="Muzny D.M."/>
            <person name="Gibbs R."/>
        </authorList>
    </citation>
    <scope>NUCLEOTIDE SEQUENCE</scope>
    <source>
        <strain evidence="2">Brora</strain>
    </source>
</reference>
<dbReference type="AlphaFoldDB" id="T1IJX1"/>
<dbReference type="EMBL" id="JH430361">
    <property type="status" value="NOT_ANNOTATED_CDS"/>
    <property type="molecule type" value="Genomic_DNA"/>
</dbReference>
<evidence type="ECO:0000313" key="1">
    <source>
        <dbReference type="EnsemblMetazoa" id="SMAR001198-PA"/>
    </source>
</evidence>
<organism evidence="1 2">
    <name type="scientific">Strigamia maritima</name>
    <name type="common">European centipede</name>
    <name type="synonym">Geophilus maritimus</name>
    <dbReference type="NCBI Taxonomy" id="126957"/>
    <lineage>
        <taxon>Eukaryota</taxon>
        <taxon>Metazoa</taxon>
        <taxon>Ecdysozoa</taxon>
        <taxon>Arthropoda</taxon>
        <taxon>Myriapoda</taxon>
        <taxon>Chilopoda</taxon>
        <taxon>Pleurostigmophora</taxon>
        <taxon>Geophilomorpha</taxon>
        <taxon>Linotaeniidae</taxon>
        <taxon>Strigamia</taxon>
    </lineage>
</organism>
<proteinExistence type="predicted"/>
<reference evidence="1" key="2">
    <citation type="submission" date="2015-02" db="UniProtKB">
        <authorList>
            <consortium name="EnsemblMetazoa"/>
        </authorList>
    </citation>
    <scope>IDENTIFICATION</scope>
</reference>
<dbReference type="Proteomes" id="UP000014500">
    <property type="component" value="Unassembled WGS sequence"/>
</dbReference>
<accession>T1IJX1</accession>
<name>T1IJX1_STRMM</name>
<sequence length="85" mass="10327">MLHTLFQKKSYFEHKLQHDESKRITYSPFQLMECHQNSYTVKDKRKGLLRRGIVIIEVMQYYHGDDSKAPDIQVTMRRQETTPYY</sequence>
<keyword evidence="2" id="KW-1185">Reference proteome</keyword>
<dbReference type="HOGENOM" id="CLU_2515504_0_0_1"/>